<accession>A0A916XV68</accession>
<gene>
    <name evidence="2" type="ORF">GCM10011335_17120</name>
</gene>
<dbReference type="AlphaFoldDB" id="A0A916XV68"/>
<dbReference type="Pfam" id="PF11003">
    <property type="entry name" value="DUF2842"/>
    <property type="match status" value="1"/>
</dbReference>
<dbReference type="EMBL" id="BMJJ01000003">
    <property type="protein sequence ID" value="GGD14938.1"/>
    <property type="molecule type" value="Genomic_DNA"/>
</dbReference>
<proteinExistence type="predicted"/>
<reference evidence="2" key="2">
    <citation type="submission" date="2020-09" db="EMBL/GenBank/DDBJ databases">
        <authorList>
            <person name="Sun Q."/>
            <person name="Zhou Y."/>
        </authorList>
    </citation>
    <scope>NUCLEOTIDE SEQUENCE</scope>
    <source>
        <strain evidence="2">CGMCC 1.15493</strain>
    </source>
</reference>
<feature type="transmembrane region" description="Helical" evidence="1">
    <location>
        <begin position="12"/>
        <end position="33"/>
    </location>
</feature>
<keyword evidence="1" id="KW-1133">Transmembrane helix</keyword>
<keyword evidence="1" id="KW-0472">Membrane</keyword>
<evidence type="ECO:0008006" key="4">
    <source>
        <dbReference type="Google" id="ProtNLM"/>
    </source>
</evidence>
<dbReference type="Proteomes" id="UP000613160">
    <property type="component" value="Unassembled WGS sequence"/>
</dbReference>
<organism evidence="2 3">
    <name type="scientific">Aureimonas glaciei</name>
    <dbReference type="NCBI Taxonomy" id="1776957"/>
    <lineage>
        <taxon>Bacteria</taxon>
        <taxon>Pseudomonadati</taxon>
        <taxon>Pseudomonadota</taxon>
        <taxon>Alphaproteobacteria</taxon>
        <taxon>Hyphomicrobiales</taxon>
        <taxon>Aurantimonadaceae</taxon>
        <taxon>Aureimonas</taxon>
    </lineage>
</organism>
<dbReference type="RefSeq" id="WP_188850153.1">
    <property type="nucleotide sequence ID" value="NZ_BMJJ01000003.1"/>
</dbReference>
<sequence>MSIRMKKLIGTVVMIILVCLYAIFATAYASLYLADSSGLTHLAFFSISGLLWVVPAMLLIRWMEGYRGKPRP</sequence>
<reference evidence="2" key="1">
    <citation type="journal article" date="2014" name="Int. J. Syst. Evol. Microbiol.">
        <title>Complete genome sequence of Corynebacterium casei LMG S-19264T (=DSM 44701T), isolated from a smear-ripened cheese.</title>
        <authorList>
            <consortium name="US DOE Joint Genome Institute (JGI-PGF)"/>
            <person name="Walter F."/>
            <person name="Albersmeier A."/>
            <person name="Kalinowski J."/>
            <person name="Ruckert C."/>
        </authorList>
    </citation>
    <scope>NUCLEOTIDE SEQUENCE</scope>
    <source>
        <strain evidence="2">CGMCC 1.15493</strain>
    </source>
</reference>
<name>A0A916XV68_9HYPH</name>
<evidence type="ECO:0000256" key="1">
    <source>
        <dbReference type="SAM" id="Phobius"/>
    </source>
</evidence>
<protein>
    <recommendedName>
        <fullName evidence="4">DUF2842 domain-containing protein</fullName>
    </recommendedName>
</protein>
<dbReference type="InterPro" id="IPR021265">
    <property type="entry name" value="DUF2842"/>
</dbReference>
<keyword evidence="3" id="KW-1185">Reference proteome</keyword>
<comment type="caution">
    <text evidence="2">The sequence shown here is derived from an EMBL/GenBank/DDBJ whole genome shotgun (WGS) entry which is preliminary data.</text>
</comment>
<keyword evidence="1" id="KW-0812">Transmembrane</keyword>
<feature type="transmembrane region" description="Helical" evidence="1">
    <location>
        <begin position="39"/>
        <end position="60"/>
    </location>
</feature>
<evidence type="ECO:0000313" key="2">
    <source>
        <dbReference type="EMBL" id="GGD14938.1"/>
    </source>
</evidence>
<evidence type="ECO:0000313" key="3">
    <source>
        <dbReference type="Proteomes" id="UP000613160"/>
    </source>
</evidence>